<organism evidence="2 3">
    <name type="scientific">Prevotella lacticifex</name>
    <dbReference type="NCBI Taxonomy" id="2854755"/>
    <lineage>
        <taxon>Bacteria</taxon>
        <taxon>Pseudomonadati</taxon>
        <taxon>Bacteroidota</taxon>
        <taxon>Bacteroidia</taxon>
        <taxon>Bacteroidales</taxon>
        <taxon>Prevotellaceae</taxon>
        <taxon>Prevotella</taxon>
    </lineage>
</organism>
<comment type="caution">
    <text evidence="2">The sequence shown here is derived from an EMBL/GenBank/DDBJ whole genome shotgun (WGS) entry which is preliminary data.</text>
</comment>
<dbReference type="EMBL" id="BPUB01000002">
    <property type="protein sequence ID" value="GJG59655.1"/>
    <property type="molecule type" value="Genomic_DNA"/>
</dbReference>
<dbReference type="RefSeq" id="WP_223925114.1">
    <property type="nucleotide sequence ID" value="NZ_BPTU01000002.1"/>
</dbReference>
<keyword evidence="1" id="KW-0732">Signal</keyword>
<dbReference type="GeneID" id="72466301"/>
<reference evidence="2" key="1">
    <citation type="journal article" date="2022" name="Int. J. Syst. Evol. Microbiol.">
        <title>Prevotella lacticifex sp. nov., isolated from the rumen of cows.</title>
        <authorList>
            <person name="Shinkai T."/>
            <person name="Ikeyama N."/>
            <person name="Kumagai M."/>
            <person name="Ohmori H."/>
            <person name="Sakamoto M."/>
            <person name="Ohkuma M."/>
            <person name="Mitsumori M."/>
        </authorList>
    </citation>
    <scope>NUCLEOTIDE SEQUENCE</scope>
    <source>
        <strain evidence="2">R5076</strain>
    </source>
</reference>
<evidence type="ECO:0008006" key="4">
    <source>
        <dbReference type="Google" id="ProtNLM"/>
    </source>
</evidence>
<feature type="signal peptide" evidence="1">
    <location>
        <begin position="1"/>
        <end position="23"/>
    </location>
</feature>
<evidence type="ECO:0000256" key="1">
    <source>
        <dbReference type="SAM" id="SignalP"/>
    </source>
</evidence>
<evidence type="ECO:0000313" key="2">
    <source>
        <dbReference type="EMBL" id="GJG59655.1"/>
    </source>
</evidence>
<evidence type="ECO:0000313" key="3">
    <source>
        <dbReference type="Proteomes" id="UP000825483"/>
    </source>
</evidence>
<gene>
    <name evidence="2" type="ORF">PRLR5076_25060</name>
</gene>
<dbReference type="AlphaFoldDB" id="A0A9R1CZ29"/>
<feature type="chain" id="PRO_5040366681" description="CARDB domain protein" evidence="1">
    <location>
        <begin position="24"/>
        <end position="1034"/>
    </location>
</feature>
<protein>
    <recommendedName>
        <fullName evidence="4">CARDB domain protein</fullName>
    </recommendedName>
</protein>
<name>A0A9R1CZ29_9BACT</name>
<accession>A0A9R1CZ29</accession>
<proteinExistence type="predicted"/>
<dbReference type="Proteomes" id="UP000825483">
    <property type="component" value="Unassembled WGS sequence"/>
</dbReference>
<dbReference type="Gene3D" id="2.60.120.200">
    <property type="match status" value="2"/>
</dbReference>
<sequence length="1034" mass="113286">MRNKLLLKLICTAAIALTATANAVAQTATTDLQVNYFQSPTSAGSPIRTPKIVLGVTNNGTTAISHFKVGVMKDGVLQFEENVDQDIPADTWPTPTVTLKNTVTLDYGTTSTLTAYVKAAGDENAANDTTTVTVNMPELKPFPFTWNEATAQTDYEYESFWGMGWNWSDDAKAFYMSGKATNWMGSLSTKPIDFPANDGVTCSFDYMASGAPVELSAYIDDGYKVDTVVTTLSENSQDFKPAFFSFKPSGPSRVSFAAKLKGEWNSYGTFAFNNINFVKAVPDLAVKEIKSPFTDKIAASDSVVNVTVALANNSPFDIVNPTVGYSFGGKSVEEDYQGTIAAGTTANYTFSEGFVQNTTADDMNLKVWCHTDSDGNSANDTLQKAISFYAAKTMPYSTDFDDADDNDLWSVIDGNNDGNVFTFSQLGDGTGAAVFGNYQTSLDDYLISPAIYLTKGTHRVSFYYSGYTRSGSSHLKLLAGRTTDVSTMKEVLFDSDITNSGWLNGYHLLSNLPEGDWYFAFALTGSNDASIISHFKVDDGEDLCINNVSLDKQSGYDLGKSKVTISYINHGVTPQKDIKVKYFINPATVNGTDVTENEFTQTAEETVTATVLPGDTVYYTFNKEADLSADTTYYLIGLIATPVGDDSQNDLIMGSTVEHWKAQTTPYNYGFGDAARNRQWYLPANGTSGWTIDNSYWFDYDGNTAALSHVRGWNQEPSDDWAYSDAVELKKGKYEISFFYRGRTYFSGPDYTQKFEAKMGTARTPEAMTTEIFRTDSTDIYGPAYAKVTKVVDIAEDGLYYLGFHDFSDGNSSETHIDAINIEPVSEGRSLPFESDFANDSTSWTIYHANSYNFTHWHVDGTAMVVSRDEETGSYNYFEGMLVTPKLRVAPGAKVTVDVDYALTSTQDTLKMNVYAAAVNNPADFRLIGQAGTDKSEATFTFTNTTDTALYVGLRTSTDINDQDNYYSGPFYELLVNSVKVSEDISDGISAATASDRATVVARYNLQGQRVGANHRGVTILKMSDGTTVKTMVK</sequence>
<keyword evidence="3" id="KW-1185">Reference proteome</keyword>